<feature type="domain" description="BART" evidence="11">
    <location>
        <begin position="2"/>
        <end position="102"/>
    </location>
</feature>
<protein>
    <recommendedName>
        <fullName evidence="4">Cilia- and flagella-associated protein 36</fullName>
    </recommendedName>
    <alternativeName>
        <fullName evidence="9">Coiled-coil domain-containing protein 104</fullName>
    </alternativeName>
</protein>
<evidence type="ECO:0000256" key="8">
    <source>
        <dbReference type="ARBA" id="ARBA00023273"/>
    </source>
</evidence>
<evidence type="ECO:0000256" key="10">
    <source>
        <dbReference type="SAM" id="MobiDB-lite"/>
    </source>
</evidence>
<keyword evidence="13" id="KW-1185">Reference proteome</keyword>
<evidence type="ECO:0000256" key="9">
    <source>
        <dbReference type="ARBA" id="ARBA00031593"/>
    </source>
</evidence>
<dbReference type="EMBL" id="CAUYUJ010000457">
    <property type="protein sequence ID" value="CAK0790660.1"/>
    <property type="molecule type" value="Genomic_DNA"/>
</dbReference>
<comment type="similarity">
    <text evidence="3">Belongs to the CFAP36 family.</text>
</comment>
<gene>
    <name evidence="12" type="ORF">PCOR1329_LOCUS1879</name>
</gene>
<feature type="compositionally biased region" description="Basic and acidic residues" evidence="10">
    <location>
        <begin position="466"/>
        <end position="479"/>
    </location>
</feature>
<name>A0ABN9PGZ8_9DINO</name>
<dbReference type="InterPro" id="IPR042541">
    <property type="entry name" value="BART_sf"/>
</dbReference>
<feature type="region of interest" description="Disordered" evidence="10">
    <location>
        <begin position="438"/>
        <end position="483"/>
    </location>
</feature>
<comment type="caution">
    <text evidence="12">The sequence shown here is derived from an EMBL/GenBank/DDBJ whole genome shotgun (WGS) entry which is preliminary data.</text>
</comment>
<evidence type="ECO:0000256" key="1">
    <source>
        <dbReference type="ARBA" id="ARBA00004138"/>
    </source>
</evidence>
<dbReference type="InterPro" id="IPR038888">
    <property type="entry name" value="CFAP36"/>
</dbReference>
<keyword evidence="6" id="KW-0175">Coiled coil</keyword>
<dbReference type="Gene3D" id="1.20.1520.10">
    <property type="entry name" value="ADP-ribosylation factor-like 2-binding protein, domain"/>
    <property type="match status" value="1"/>
</dbReference>
<dbReference type="PANTHER" id="PTHR21532:SF0">
    <property type="entry name" value="CILIA- AND FLAGELLA-ASSOCIATED PROTEIN 36"/>
    <property type="match status" value="1"/>
</dbReference>
<dbReference type="InterPro" id="IPR023379">
    <property type="entry name" value="BART_dom"/>
</dbReference>
<accession>A0ABN9PGZ8</accession>
<organism evidence="12 13">
    <name type="scientific">Prorocentrum cordatum</name>
    <dbReference type="NCBI Taxonomy" id="2364126"/>
    <lineage>
        <taxon>Eukaryota</taxon>
        <taxon>Sar</taxon>
        <taxon>Alveolata</taxon>
        <taxon>Dinophyceae</taxon>
        <taxon>Prorocentrales</taxon>
        <taxon>Prorocentraceae</taxon>
        <taxon>Prorocentrum</taxon>
    </lineage>
</organism>
<keyword evidence="5" id="KW-0963">Cytoplasm</keyword>
<evidence type="ECO:0000313" key="13">
    <source>
        <dbReference type="Proteomes" id="UP001189429"/>
    </source>
</evidence>
<keyword evidence="7" id="KW-0969">Cilium</keyword>
<evidence type="ECO:0000256" key="4">
    <source>
        <dbReference type="ARBA" id="ARBA00021815"/>
    </source>
</evidence>
<dbReference type="PANTHER" id="PTHR21532">
    <property type="entry name" value="PHOSPHODIESTERASE HL"/>
    <property type="match status" value="1"/>
</dbReference>
<evidence type="ECO:0000256" key="7">
    <source>
        <dbReference type="ARBA" id="ARBA00023069"/>
    </source>
</evidence>
<evidence type="ECO:0000313" key="12">
    <source>
        <dbReference type="EMBL" id="CAK0790660.1"/>
    </source>
</evidence>
<proteinExistence type="inferred from homology"/>
<keyword evidence="8" id="KW-0966">Cell projection</keyword>
<evidence type="ECO:0000256" key="5">
    <source>
        <dbReference type="ARBA" id="ARBA00022490"/>
    </source>
</evidence>
<evidence type="ECO:0000256" key="2">
    <source>
        <dbReference type="ARBA" id="ARBA00004496"/>
    </source>
</evidence>
<dbReference type="Proteomes" id="UP001189429">
    <property type="component" value="Unassembled WGS sequence"/>
</dbReference>
<evidence type="ECO:0000259" key="11">
    <source>
        <dbReference type="Pfam" id="PF11527"/>
    </source>
</evidence>
<comment type="subcellular location">
    <subcellularLocation>
        <location evidence="1">Cell projection</location>
        <location evidence="1">Cilium</location>
    </subcellularLocation>
    <subcellularLocation>
        <location evidence="2">Cytoplasm</location>
    </subcellularLocation>
</comment>
<dbReference type="Pfam" id="PF11527">
    <property type="entry name" value="ARL2_Bind_BART"/>
    <property type="match status" value="1"/>
</dbReference>
<evidence type="ECO:0000256" key="6">
    <source>
        <dbReference type="ARBA" id="ARBA00023054"/>
    </source>
</evidence>
<evidence type="ECO:0000256" key="3">
    <source>
        <dbReference type="ARBA" id="ARBA00007460"/>
    </source>
</evidence>
<reference evidence="12" key="1">
    <citation type="submission" date="2023-10" db="EMBL/GenBank/DDBJ databases">
        <authorList>
            <person name="Chen Y."/>
            <person name="Shah S."/>
            <person name="Dougan E. K."/>
            <person name="Thang M."/>
            <person name="Chan C."/>
        </authorList>
    </citation>
    <scope>NUCLEOTIDE SEQUENCE [LARGE SCALE GENOMIC DNA]</scope>
</reference>
<sequence length="593" mass="63628">MKSPTWIAPIQQFIDERCCIFEEGEENQLAHLQCHEQFKLLIQDLFVAHLVEVSVMPEEFEIFCSNGLRGDQQLHRVLVEQLLSVDDFLTFKTMMVRHNAELCREVVTFECADDDLDLDGTLSPTRGLATIVVANSINHVIEMSNNEWQMYEDQQFKSTLKAGSLAGTMRGGASLMRTINSFGGTMTLEVSQNLNLGGTLGSACGGGAFGGTLVSSLGGTMTSQLAAEMASDLVSEMVSNLDLMCEEARLGANIALQLQLEEERLQQVQAGAPPMQLPPSAGCLSAPLMALPPQIKEGLDPAGGPQDEAPAAVEVPRIVQVLPLQPRPWGFKSAPLVRLSSMAEVAEAGAPAAAATPGPAAEAPAPLPPRIGFTSSPLCFRPAALKLPESPAQDGGHPAAPECLPPLPETPRSHYSGVQPQTSVQEMASNLAEWRQRAKQAMEGAEEPGGRRPPRMGPMAQAASDRPSEEERRQRAEHLRRQRGALIAKRHADREQKVAELPARRGRHAADVAFATSEERRAAGRRLIAELTPRAAAPGAAQPAGAAAAADQMRQALTAQLRQTLCSSMVSDAGLLQDQISQLHVLRRQGAAP</sequence>